<organism evidence="2 3">
    <name type="scientific">Arthroderma otae (strain ATCC MYA-4605 / CBS 113480)</name>
    <name type="common">Microsporum canis</name>
    <dbReference type="NCBI Taxonomy" id="554155"/>
    <lineage>
        <taxon>Eukaryota</taxon>
        <taxon>Fungi</taxon>
        <taxon>Dikarya</taxon>
        <taxon>Ascomycota</taxon>
        <taxon>Pezizomycotina</taxon>
        <taxon>Eurotiomycetes</taxon>
        <taxon>Eurotiomycetidae</taxon>
        <taxon>Onygenales</taxon>
        <taxon>Arthrodermataceae</taxon>
        <taxon>Microsporum</taxon>
    </lineage>
</organism>
<dbReference type="RefSeq" id="XP_002850172.1">
    <property type="nucleotide sequence ID" value="XM_002850126.1"/>
</dbReference>
<dbReference type="GeneID" id="9225152"/>
<feature type="region of interest" description="Disordered" evidence="1">
    <location>
        <begin position="122"/>
        <end position="170"/>
    </location>
</feature>
<evidence type="ECO:0000256" key="1">
    <source>
        <dbReference type="SAM" id="MobiDB-lite"/>
    </source>
</evidence>
<dbReference type="EMBL" id="DS995701">
    <property type="protein sequence ID" value="EEQ27388.1"/>
    <property type="molecule type" value="Genomic_DNA"/>
</dbReference>
<evidence type="ECO:0000313" key="3">
    <source>
        <dbReference type="Proteomes" id="UP000002035"/>
    </source>
</evidence>
<reference evidence="3" key="1">
    <citation type="journal article" date="2012" name="MBio">
        <title>Comparative genome analysis of Trichophyton rubrum and related dermatophytes reveals candidate genes involved in infection.</title>
        <authorList>
            <person name="Martinez D.A."/>
            <person name="Oliver B.G."/>
            <person name="Graeser Y."/>
            <person name="Goldberg J.M."/>
            <person name="Li W."/>
            <person name="Martinez-Rossi N.M."/>
            <person name="Monod M."/>
            <person name="Shelest E."/>
            <person name="Barton R.C."/>
            <person name="Birch E."/>
            <person name="Brakhage A.A."/>
            <person name="Chen Z."/>
            <person name="Gurr S.J."/>
            <person name="Heiman D."/>
            <person name="Heitman J."/>
            <person name="Kosti I."/>
            <person name="Rossi A."/>
            <person name="Saif S."/>
            <person name="Samalova M."/>
            <person name="Saunders C.W."/>
            <person name="Shea T."/>
            <person name="Summerbell R.C."/>
            <person name="Xu J."/>
            <person name="Young S."/>
            <person name="Zeng Q."/>
            <person name="Birren B.W."/>
            <person name="Cuomo C.A."/>
            <person name="White T.C."/>
        </authorList>
    </citation>
    <scope>NUCLEOTIDE SEQUENCE [LARGE SCALE GENOMIC DNA]</scope>
    <source>
        <strain evidence="3">ATCC MYA-4605 / CBS 113480</strain>
    </source>
</reference>
<accession>C5FCE4</accession>
<dbReference type="HOGENOM" id="CLU_1570252_0_0_1"/>
<dbReference type="Proteomes" id="UP000002035">
    <property type="component" value="Unassembled WGS sequence"/>
</dbReference>
<dbReference type="VEuPathDB" id="FungiDB:MCYG_00276"/>
<keyword evidence="3" id="KW-1185">Reference proteome</keyword>
<dbReference type="AlphaFoldDB" id="C5FCE4"/>
<protein>
    <submittedName>
        <fullName evidence="2">Uncharacterized protein</fullName>
    </submittedName>
</protein>
<name>C5FCE4_ARTOC</name>
<sequence>MSKSLPAARELRQFVFLDRQGSSWFDIRIYDALSPEGTVGSLHRVRSFAAPNLTHTSAAFLGCESMHSGIELVVFVDKADPHMDWTDREFSNQGWQLGRETPIWAFPIHSVGHGRLSMVHPAGRSKGWEAKRPGRCKGKRTSQLPPTATATATTTDQPTSRAAQQDILGH</sequence>
<evidence type="ECO:0000313" key="2">
    <source>
        <dbReference type="EMBL" id="EEQ27388.1"/>
    </source>
</evidence>
<gene>
    <name evidence="2" type="ORF">MCYG_00276</name>
</gene>
<proteinExistence type="predicted"/>